<evidence type="ECO:0000256" key="4">
    <source>
        <dbReference type="PIRSR" id="PIRSR000303-1"/>
    </source>
</evidence>
<dbReference type="InterPro" id="IPR000889">
    <property type="entry name" value="Glutathione_peroxidase"/>
</dbReference>
<dbReference type="PANTHER" id="PTHR11592">
    <property type="entry name" value="GLUTATHIONE PEROXIDASE"/>
    <property type="match status" value="1"/>
</dbReference>
<dbReference type="RefSeq" id="WP_067646873.1">
    <property type="nucleotide sequence ID" value="NZ_CP015249.1"/>
</dbReference>
<comment type="similarity">
    <text evidence="1 5">Belongs to the glutathione peroxidase family.</text>
</comment>
<accession>A0A160DVB0</accession>
<dbReference type="Gene3D" id="3.40.30.10">
    <property type="entry name" value="Glutaredoxin"/>
    <property type="match status" value="1"/>
</dbReference>
<protein>
    <recommendedName>
        <fullName evidence="5">Glutathione peroxidase</fullName>
    </recommendedName>
</protein>
<proteinExistence type="inferred from homology"/>
<dbReference type="OrthoDB" id="9785502at2"/>
<evidence type="ECO:0000256" key="2">
    <source>
        <dbReference type="ARBA" id="ARBA00022559"/>
    </source>
</evidence>
<dbReference type="InterPro" id="IPR029759">
    <property type="entry name" value="GPX_AS"/>
</dbReference>
<evidence type="ECO:0000313" key="6">
    <source>
        <dbReference type="EMBL" id="ANB18031.1"/>
    </source>
</evidence>
<dbReference type="PROSITE" id="PS51355">
    <property type="entry name" value="GLUTATHIONE_PEROXID_3"/>
    <property type="match status" value="1"/>
</dbReference>
<reference evidence="6 7" key="1">
    <citation type="submission" date="2016-04" db="EMBL/GenBank/DDBJ databases">
        <title>Complete genome sequence of Dokdonella koreensis DS-123T.</title>
        <authorList>
            <person name="Kim J.F."/>
            <person name="Lee H."/>
            <person name="Kwak M.-J."/>
        </authorList>
    </citation>
    <scope>NUCLEOTIDE SEQUENCE [LARGE SCALE GENOMIC DNA]</scope>
    <source>
        <strain evidence="6 7">DS-123</strain>
    </source>
</reference>
<organism evidence="6 7">
    <name type="scientific">Dokdonella koreensis DS-123</name>
    <dbReference type="NCBI Taxonomy" id="1300342"/>
    <lineage>
        <taxon>Bacteria</taxon>
        <taxon>Pseudomonadati</taxon>
        <taxon>Pseudomonadota</taxon>
        <taxon>Gammaproteobacteria</taxon>
        <taxon>Lysobacterales</taxon>
        <taxon>Rhodanobacteraceae</taxon>
        <taxon>Dokdonella</taxon>
    </lineage>
</organism>
<evidence type="ECO:0000256" key="3">
    <source>
        <dbReference type="ARBA" id="ARBA00023002"/>
    </source>
</evidence>
<dbReference type="Pfam" id="PF00255">
    <property type="entry name" value="GSHPx"/>
    <property type="match status" value="1"/>
</dbReference>
<feature type="active site" evidence="4">
    <location>
        <position position="37"/>
    </location>
</feature>
<keyword evidence="7" id="KW-1185">Reference proteome</keyword>
<dbReference type="EMBL" id="CP015249">
    <property type="protein sequence ID" value="ANB18031.1"/>
    <property type="molecule type" value="Genomic_DNA"/>
</dbReference>
<dbReference type="GO" id="GO:0004601">
    <property type="term" value="F:peroxidase activity"/>
    <property type="evidence" value="ECO:0007669"/>
    <property type="project" value="UniProtKB-KW"/>
</dbReference>
<dbReference type="PANTHER" id="PTHR11592:SF40">
    <property type="entry name" value="THIOREDOXIN_GLUTATHIONE PEROXIDASE BTUE"/>
    <property type="match status" value="1"/>
</dbReference>
<keyword evidence="3 5" id="KW-0560">Oxidoreductase</keyword>
<dbReference type="PIRSF" id="PIRSF000303">
    <property type="entry name" value="Glutathion_perox"/>
    <property type="match status" value="1"/>
</dbReference>
<dbReference type="SUPFAM" id="SSF52833">
    <property type="entry name" value="Thioredoxin-like"/>
    <property type="match status" value="1"/>
</dbReference>
<dbReference type="PATRIC" id="fig|1300342.3.peg.1964"/>
<dbReference type="GO" id="GO:0034599">
    <property type="term" value="P:cellular response to oxidative stress"/>
    <property type="evidence" value="ECO:0007669"/>
    <property type="project" value="TreeGrafter"/>
</dbReference>
<name>A0A160DVB0_9GAMM</name>
<dbReference type="PRINTS" id="PR01011">
    <property type="entry name" value="GLUTPROXDASE"/>
</dbReference>
<dbReference type="CDD" id="cd00340">
    <property type="entry name" value="GSH_Peroxidase"/>
    <property type="match status" value="1"/>
</dbReference>
<dbReference type="STRING" id="1300342.I596_2011"/>
<evidence type="ECO:0000256" key="1">
    <source>
        <dbReference type="ARBA" id="ARBA00006926"/>
    </source>
</evidence>
<dbReference type="Proteomes" id="UP000076830">
    <property type="component" value="Chromosome"/>
</dbReference>
<dbReference type="AlphaFoldDB" id="A0A160DVB0"/>
<dbReference type="FunFam" id="3.40.30.10:FF:000010">
    <property type="entry name" value="Glutathione peroxidase"/>
    <property type="match status" value="1"/>
</dbReference>
<keyword evidence="2 5" id="KW-0575">Peroxidase</keyword>
<sequence>MTQNLYDIPVKRIDGSDATLGTSRGKVLLIVNVASKCGLTPQYEGLERLHRARQADGLDVLGFPANDFNGQEPGSEAEIASFCSTNYDVSFPLFSKISVVGAGKHPLYLRLTADQPQATGEGPMRERLQAYGIAPNPAPEVLWNFEKFLVARDGRVVERFAPDVTADDPRLVAAVERELARPA</sequence>
<evidence type="ECO:0000256" key="5">
    <source>
        <dbReference type="RuleBase" id="RU000499"/>
    </source>
</evidence>
<evidence type="ECO:0000313" key="7">
    <source>
        <dbReference type="Proteomes" id="UP000076830"/>
    </source>
</evidence>
<dbReference type="InterPro" id="IPR036249">
    <property type="entry name" value="Thioredoxin-like_sf"/>
</dbReference>
<gene>
    <name evidence="6" type="ORF">I596_2011</name>
</gene>
<dbReference type="PROSITE" id="PS00460">
    <property type="entry name" value="GLUTATHIONE_PEROXID_1"/>
    <property type="match status" value="1"/>
</dbReference>
<dbReference type="KEGG" id="dko:I596_2011"/>